<evidence type="ECO:0008006" key="4">
    <source>
        <dbReference type="Google" id="ProtNLM"/>
    </source>
</evidence>
<protein>
    <recommendedName>
        <fullName evidence="4">RxLR effector protein</fullName>
    </recommendedName>
</protein>
<feature type="signal peptide" evidence="1">
    <location>
        <begin position="1"/>
        <end position="23"/>
    </location>
</feature>
<gene>
    <name evidence="2" type="ORF">PF004_g19516</name>
</gene>
<organism evidence="2 3">
    <name type="scientific">Phytophthora fragariae</name>
    <dbReference type="NCBI Taxonomy" id="53985"/>
    <lineage>
        <taxon>Eukaryota</taxon>
        <taxon>Sar</taxon>
        <taxon>Stramenopiles</taxon>
        <taxon>Oomycota</taxon>
        <taxon>Peronosporomycetes</taxon>
        <taxon>Peronosporales</taxon>
        <taxon>Peronosporaceae</taxon>
        <taxon>Phytophthora</taxon>
    </lineage>
</organism>
<evidence type="ECO:0000313" key="3">
    <source>
        <dbReference type="Proteomes" id="UP000476176"/>
    </source>
</evidence>
<dbReference type="EMBL" id="QXGC01001657">
    <property type="protein sequence ID" value="KAE9198535.1"/>
    <property type="molecule type" value="Genomic_DNA"/>
</dbReference>
<comment type="caution">
    <text evidence="2">The sequence shown here is derived from an EMBL/GenBank/DDBJ whole genome shotgun (WGS) entry which is preliminary data.</text>
</comment>
<accession>A0A6G0N8T8</accession>
<dbReference type="AlphaFoldDB" id="A0A6G0N8T8"/>
<evidence type="ECO:0000313" key="2">
    <source>
        <dbReference type="EMBL" id="KAE9198535.1"/>
    </source>
</evidence>
<sequence length="149" mass="15225">MGLRTLGVLLATLCVWTTALVAADDMATNSSSNSTSSGSGSETVAQLLAQVQAAVADDPALANMLDISSASQMSEEELTTLLTTLLDVSLSGSSSLSPSSSASGSLTAASAESTQSASAAGSTANDRRMQGWRIGLLHPAWYFIHLKRS</sequence>
<reference evidence="2 3" key="1">
    <citation type="submission" date="2018-09" db="EMBL/GenBank/DDBJ databases">
        <title>Genomic investigation of the strawberry pathogen Phytophthora fragariae indicates pathogenicity is determined by transcriptional variation in three key races.</title>
        <authorList>
            <person name="Adams T.M."/>
            <person name="Armitage A.D."/>
            <person name="Sobczyk M.K."/>
            <person name="Bates H.J."/>
            <person name="Dunwell J.M."/>
            <person name="Nellist C.F."/>
            <person name="Harrison R.J."/>
        </authorList>
    </citation>
    <scope>NUCLEOTIDE SEQUENCE [LARGE SCALE GENOMIC DNA]</scope>
    <source>
        <strain evidence="2 3">BC-23</strain>
    </source>
</reference>
<evidence type="ECO:0000256" key="1">
    <source>
        <dbReference type="SAM" id="SignalP"/>
    </source>
</evidence>
<name>A0A6G0N8T8_9STRA</name>
<proteinExistence type="predicted"/>
<dbReference type="Proteomes" id="UP000476176">
    <property type="component" value="Unassembled WGS sequence"/>
</dbReference>
<keyword evidence="1" id="KW-0732">Signal</keyword>
<feature type="chain" id="PRO_5026064678" description="RxLR effector protein" evidence="1">
    <location>
        <begin position="24"/>
        <end position="149"/>
    </location>
</feature>